<dbReference type="InterPro" id="IPR036196">
    <property type="entry name" value="Ptyr_pPase_sf"/>
</dbReference>
<dbReference type="SMART" id="SM00226">
    <property type="entry name" value="LMWPc"/>
    <property type="match status" value="1"/>
</dbReference>
<dbReference type="OrthoDB" id="9784339at2"/>
<gene>
    <name evidence="7" type="ORF">D3Z33_04160</name>
</gene>
<feature type="active site" evidence="4">
    <location>
        <position position="14"/>
    </location>
</feature>
<dbReference type="Proteomes" id="UP000467132">
    <property type="component" value="Unassembled WGS sequence"/>
</dbReference>
<evidence type="ECO:0000259" key="6">
    <source>
        <dbReference type="SMART" id="SM00226"/>
    </source>
</evidence>
<reference evidence="7 8" key="1">
    <citation type="submission" date="2018-08" db="EMBL/GenBank/DDBJ databases">
        <title>Murine metabolic-syndrome-specific gut microbial biobank.</title>
        <authorList>
            <person name="Liu C."/>
        </authorList>
    </citation>
    <scope>NUCLEOTIDE SEQUENCE [LARGE SCALE GENOMIC DNA]</scope>
    <source>
        <strain evidence="7 8">583</strain>
    </source>
</reference>
<protein>
    <submittedName>
        <fullName evidence="7">Protein tyrosine phosphatase</fullName>
    </submittedName>
</protein>
<dbReference type="InterPro" id="IPR023485">
    <property type="entry name" value="Ptyr_pPase"/>
</dbReference>
<evidence type="ECO:0000313" key="8">
    <source>
        <dbReference type="Proteomes" id="UP000467132"/>
    </source>
</evidence>
<keyword evidence="8" id="KW-1185">Reference proteome</keyword>
<accession>A0A845R0D9</accession>
<comment type="similarity">
    <text evidence="1">Belongs to the low molecular weight phosphotyrosine protein phosphatase family.</text>
</comment>
<evidence type="ECO:0000313" key="7">
    <source>
        <dbReference type="EMBL" id="NBI06053.1"/>
    </source>
</evidence>
<keyword evidence="2" id="KW-0378">Hydrolase</keyword>
<dbReference type="InterPro" id="IPR017867">
    <property type="entry name" value="Tyr_phospatase_low_mol_wt"/>
</dbReference>
<proteinExistence type="inferred from homology"/>
<organism evidence="7 8">
    <name type="scientific">Senegalia massiliensis</name>
    <dbReference type="NCBI Taxonomy" id="1720316"/>
    <lineage>
        <taxon>Bacteria</taxon>
        <taxon>Bacillati</taxon>
        <taxon>Bacillota</taxon>
        <taxon>Clostridia</taxon>
        <taxon>Eubacteriales</taxon>
        <taxon>Clostridiaceae</taxon>
        <taxon>Senegalia</taxon>
    </lineage>
</organism>
<evidence type="ECO:0000256" key="2">
    <source>
        <dbReference type="ARBA" id="ARBA00022801"/>
    </source>
</evidence>
<dbReference type="CDD" id="cd16344">
    <property type="entry name" value="LMWPAP"/>
    <property type="match status" value="1"/>
</dbReference>
<dbReference type="Gene3D" id="3.40.50.2300">
    <property type="match status" value="1"/>
</dbReference>
<dbReference type="GO" id="GO:0004725">
    <property type="term" value="F:protein tyrosine phosphatase activity"/>
    <property type="evidence" value="ECO:0007669"/>
    <property type="project" value="InterPro"/>
</dbReference>
<dbReference type="SUPFAM" id="SSF52788">
    <property type="entry name" value="Phosphotyrosine protein phosphatases I"/>
    <property type="match status" value="1"/>
</dbReference>
<dbReference type="PANTHER" id="PTHR11717">
    <property type="entry name" value="LOW MOLECULAR WEIGHT PROTEIN TYROSINE PHOSPHATASE"/>
    <property type="match status" value="1"/>
</dbReference>
<evidence type="ECO:0000256" key="3">
    <source>
        <dbReference type="ARBA" id="ARBA00022912"/>
    </source>
</evidence>
<dbReference type="EMBL" id="QXXA01000005">
    <property type="protein sequence ID" value="NBI06053.1"/>
    <property type="molecule type" value="Genomic_DNA"/>
</dbReference>
<feature type="coiled-coil region" evidence="5">
    <location>
        <begin position="119"/>
        <end position="189"/>
    </location>
</feature>
<evidence type="ECO:0000256" key="5">
    <source>
        <dbReference type="SAM" id="Coils"/>
    </source>
</evidence>
<comment type="caution">
    <text evidence="7">The sequence shown here is derived from an EMBL/GenBank/DDBJ whole genome shotgun (WGS) entry which is preliminary data.</text>
</comment>
<keyword evidence="5" id="KW-0175">Coiled coil</keyword>
<feature type="active site" description="Proton donor" evidence="4">
    <location>
        <position position="117"/>
    </location>
</feature>
<feature type="active site" description="Nucleophile" evidence="4">
    <location>
        <position position="8"/>
    </location>
</feature>
<dbReference type="RefSeq" id="WP_160196550.1">
    <property type="nucleotide sequence ID" value="NZ_QXXA01000005.1"/>
</dbReference>
<name>A0A845R0D9_9CLOT</name>
<sequence length="226" mass="26063">MKNILFVCTGNTCRSSMAEAMLKDMTDDGEFNIYSRGVAAIDGTDASKQAIRVLDSMGIDMRSHKAKSLTKKDVEKADIILTMTTNHKSLVLNLYPEAKNKLYTLKEYANKDININDILDEINEIYKSINQKRAHLMEQRKGEIRKLQQRKRKLLKEIERIDIELKDWERDIEGELEDQKAKITKLQSKIPSLDIKDPFGQPTSVYEKSAEEIKETLEKVVKNLKE</sequence>
<feature type="domain" description="Phosphotyrosine protein phosphatase I" evidence="6">
    <location>
        <begin position="2"/>
        <end position="139"/>
    </location>
</feature>
<dbReference type="PRINTS" id="PR00719">
    <property type="entry name" value="LMWPTPASE"/>
</dbReference>
<evidence type="ECO:0000256" key="4">
    <source>
        <dbReference type="PIRSR" id="PIRSR617867-1"/>
    </source>
</evidence>
<dbReference type="Pfam" id="PF01451">
    <property type="entry name" value="LMWPc"/>
    <property type="match status" value="1"/>
</dbReference>
<keyword evidence="3" id="KW-0904">Protein phosphatase</keyword>
<dbReference type="InterPro" id="IPR050438">
    <property type="entry name" value="LMW_PTPase"/>
</dbReference>
<dbReference type="AlphaFoldDB" id="A0A845R0D9"/>
<dbReference type="PANTHER" id="PTHR11717:SF31">
    <property type="entry name" value="LOW MOLECULAR WEIGHT PROTEIN-TYROSINE-PHOSPHATASE ETP-RELATED"/>
    <property type="match status" value="1"/>
</dbReference>
<evidence type="ECO:0000256" key="1">
    <source>
        <dbReference type="ARBA" id="ARBA00011063"/>
    </source>
</evidence>